<accession>A0A0B6Y4Q0</accession>
<feature type="domain" description="C2H2-type" evidence="2">
    <location>
        <begin position="272"/>
        <end position="296"/>
    </location>
</feature>
<dbReference type="PROSITE" id="PS00028">
    <property type="entry name" value="ZINC_FINGER_C2H2_1"/>
    <property type="match status" value="1"/>
</dbReference>
<sequence length="296" mass="34504">RKGRITARELHMEAMIKNYASTKDTNKITKIKHEQDLETTREAEITFTDKVMQVDPYFEDEDNLQPGSIFTDNMIKLEPDDETERDQYCTKGFISQTQQVIENMDRTKRRKKNTEHPGYCEDNEETGCGSQDYLPFSRHKYLQMQKKLRSVKNFELGRNDELSDMLHHHDRSIKVNQLENLECLISVPDISNNSIKSEIMEENTFEDSSNLQVKTTDFGEALNDYTTMLQNENCLFSIYENNPEFQSLLASYKLNNKVQLQKHKKTVGEKSRKCEICGVFIAGSANLIRHRRIHTG</sequence>
<keyword evidence="1" id="KW-0479">Metal-binding</keyword>
<dbReference type="InterPro" id="IPR013087">
    <property type="entry name" value="Znf_C2H2_type"/>
</dbReference>
<dbReference type="PROSITE" id="PS50157">
    <property type="entry name" value="ZINC_FINGER_C2H2_2"/>
    <property type="match status" value="1"/>
</dbReference>
<keyword evidence="1" id="KW-0862">Zinc</keyword>
<evidence type="ECO:0000256" key="1">
    <source>
        <dbReference type="PROSITE-ProRule" id="PRU00042"/>
    </source>
</evidence>
<keyword evidence="1" id="KW-0863">Zinc-finger</keyword>
<feature type="non-terminal residue" evidence="3">
    <location>
        <position position="296"/>
    </location>
</feature>
<protein>
    <recommendedName>
        <fullName evidence="2">C2H2-type domain-containing protein</fullName>
    </recommendedName>
</protein>
<dbReference type="InterPro" id="IPR036236">
    <property type="entry name" value="Znf_C2H2_sf"/>
</dbReference>
<name>A0A0B6Y4Q0_9EUPU</name>
<dbReference type="AlphaFoldDB" id="A0A0B6Y4Q0"/>
<evidence type="ECO:0000313" key="3">
    <source>
        <dbReference type="EMBL" id="CEK50821.1"/>
    </source>
</evidence>
<dbReference type="Gene3D" id="3.30.160.60">
    <property type="entry name" value="Classic Zinc Finger"/>
    <property type="match status" value="1"/>
</dbReference>
<dbReference type="EMBL" id="HACG01003956">
    <property type="protein sequence ID" value="CEK50821.1"/>
    <property type="molecule type" value="Transcribed_RNA"/>
</dbReference>
<evidence type="ECO:0000259" key="2">
    <source>
        <dbReference type="PROSITE" id="PS50157"/>
    </source>
</evidence>
<gene>
    <name evidence="3" type="primary">ORF11760</name>
</gene>
<organism evidence="3">
    <name type="scientific">Arion vulgaris</name>
    <dbReference type="NCBI Taxonomy" id="1028688"/>
    <lineage>
        <taxon>Eukaryota</taxon>
        <taxon>Metazoa</taxon>
        <taxon>Spiralia</taxon>
        <taxon>Lophotrochozoa</taxon>
        <taxon>Mollusca</taxon>
        <taxon>Gastropoda</taxon>
        <taxon>Heterobranchia</taxon>
        <taxon>Euthyneura</taxon>
        <taxon>Panpulmonata</taxon>
        <taxon>Eupulmonata</taxon>
        <taxon>Stylommatophora</taxon>
        <taxon>Helicina</taxon>
        <taxon>Arionoidea</taxon>
        <taxon>Arionidae</taxon>
        <taxon>Arion</taxon>
    </lineage>
</organism>
<reference evidence="3" key="1">
    <citation type="submission" date="2014-12" db="EMBL/GenBank/DDBJ databases">
        <title>Insight into the proteome of Arion vulgaris.</title>
        <authorList>
            <person name="Aradska J."/>
            <person name="Bulat T."/>
            <person name="Smidak R."/>
            <person name="Sarate P."/>
            <person name="Gangsoo J."/>
            <person name="Sialana F."/>
            <person name="Bilban M."/>
            <person name="Lubec G."/>
        </authorList>
    </citation>
    <scope>NUCLEOTIDE SEQUENCE</scope>
    <source>
        <tissue evidence="3">Skin</tissue>
    </source>
</reference>
<proteinExistence type="predicted"/>
<dbReference type="GO" id="GO:0008270">
    <property type="term" value="F:zinc ion binding"/>
    <property type="evidence" value="ECO:0007669"/>
    <property type="project" value="UniProtKB-KW"/>
</dbReference>
<dbReference type="SUPFAM" id="SSF57667">
    <property type="entry name" value="beta-beta-alpha zinc fingers"/>
    <property type="match status" value="1"/>
</dbReference>
<feature type="non-terminal residue" evidence="3">
    <location>
        <position position="1"/>
    </location>
</feature>